<reference evidence="2 3" key="1">
    <citation type="submission" date="2018-03" db="EMBL/GenBank/DDBJ databases">
        <title>Draft genome sequence of Rohu Carp (Labeo rohita).</title>
        <authorList>
            <person name="Das P."/>
            <person name="Kushwaha B."/>
            <person name="Joshi C.G."/>
            <person name="Kumar D."/>
            <person name="Nagpure N.S."/>
            <person name="Sahoo L."/>
            <person name="Das S.P."/>
            <person name="Bit A."/>
            <person name="Patnaik S."/>
            <person name="Meher P.K."/>
            <person name="Jayasankar P."/>
            <person name="Koringa P.G."/>
            <person name="Patel N.V."/>
            <person name="Hinsu A.T."/>
            <person name="Kumar R."/>
            <person name="Pandey M."/>
            <person name="Agarwal S."/>
            <person name="Srivastava S."/>
            <person name="Singh M."/>
            <person name="Iquebal M.A."/>
            <person name="Jaiswal S."/>
            <person name="Angadi U.B."/>
            <person name="Kumar N."/>
            <person name="Raza M."/>
            <person name="Shah T.M."/>
            <person name="Rai A."/>
            <person name="Jena J.K."/>
        </authorList>
    </citation>
    <scope>NUCLEOTIDE SEQUENCE [LARGE SCALE GENOMIC DNA]</scope>
    <source>
        <strain evidence="2">DASCIFA01</strain>
        <tissue evidence="2">Testis</tissue>
    </source>
</reference>
<keyword evidence="3" id="KW-1185">Reference proteome</keyword>
<sequence length="138" mass="15339">MEKAGLLRMPQMEPLVAAHLHPRHTAAANPSLPSKVDRFQSNMTDRAYKAVALCVRALNATSMLTANQAELQDEALTTPGQTHWEEICVITDLSLRLQSRMVEAAGKAMATMVTKREDIGSTWRISPTGKKKPFWTHQ</sequence>
<dbReference type="AlphaFoldDB" id="A0A498ML03"/>
<gene>
    <name evidence="2" type="ORF">ROHU_023960</name>
    <name evidence="1" type="ORF">ROHU_034533</name>
</gene>
<comment type="caution">
    <text evidence="2">The sequence shown here is derived from an EMBL/GenBank/DDBJ whole genome shotgun (WGS) entry which is preliminary data.</text>
</comment>
<name>A0A498ML03_LABRO</name>
<evidence type="ECO:0000313" key="2">
    <source>
        <dbReference type="EMBL" id="RXN21711.1"/>
    </source>
</evidence>
<protein>
    <submittedName>
        <fullName evidence="2">Olfactory receptor 1F12</fullName>
    </submittedName>
</protein>
<dbReference type="EMBL" id="QBIY01012610">
    <property type="protein sequence ID" value="RXN21711.1"/>
    <property type="molecule type" value="Genomic_DNA"/>
</dbReference>
<proteinExistence type="predicted"/>
<accession>A0A498ML03</accession>
<evidence type="ECO:0000313" key="1">
    <source>
        <dbReference type="EMBL" id="RXN03166.1"/>
    </source>
</evidence>
<dbReference type="EMBL" id="QBIY01013487">
    <property type="protein sequence ID" value="RXN03166.1"/>
    <property type="molecule type" value="Genomic_DNA"/>
</dbReference>
<organism evidence="2 3">
    <name type="scientific">Labeo rohita</name>
    <name type="common">Indian major carp</name>
    <name type="synonym">Cyprinus rohita</name>
    <dbReference type="NCBI Taxonomy" id="84645"/>
    <lineage>
        <taxon>Eukaryota</taxon>
        <taxon>Metazoa</taxon>
        <taxon>Chordata</taxon>
        <taxon>Craniata</taxon>
        <taxon>Vertebrata</taxon>
        <taxon>Euteleostomi</taxon>
        <taxon>Actinopterygii</taxon>
        <taxon>Neopterygii</taxon>
        <taxon>Teleostei</taxon>
        <taxon>Ostariophysi</taxon>
        <taxon>Cypriniformes</taxon>
        <taxon>Cyprinidae</taxon>
        <taxon>Labeoninae</taxon>
        <taxon>Labeonini</taxon>
        <taxon>Labeo</taxon>
    </lineage>
</organism>
<keyword evidence="2" id="KW-0675">Receptor</keyword>
<evidence type="ECO:0000313" key="3">
    <source>
        <dbReference type="Proteomes" id="UP000290572"/>
    </source>
</evidence>
<dbReference type="Proteomes" id="UP000290572">
    <property type="component" value="Unassembled WGS sequence"/>
</dbReference>